<feature type="domain" description="Reverse transcriptase Ty1/copia-type" evidence="1">
    <location>
        <begin position="106"/>
        <end position="186"/>
    </location>
</feature>
<reference evidence="2 3" key="1">
    <citation type="journal article" date="2023" name="Hortic Res">
        <title>The complete reference genome for grapevine (Vitis vinifera L.) genetics and breeding.</title>
        <authorList>
            <person name="Shi X."/>
            <person name="Cao S."/>
            <person name="Wang X."/>
            <person name="Huang S."/>
            <person name="Wang Y."/>
            <person name="Liu Z."/>
            <person name="Liu W."/>
            <person name="Leng X."/>
            <person name="Peng Y."/>
            <person name="Wang N."/>
            <person name="Wang Y."/>
            <person name="Ma Z."/>
            <person name="Xu X."/>
            <person name="Zhang F."/>
            <person name="Xue H."/>
            <person name="Zhong H."/>
            <person name="Wang Y."/>
            <person name="Zhang K."/>
            <person name="Velt A."/>
            <person name="Avia K."/>
            <person name="Holtgrawe D."/>
            <person name="Grimplet J."/>
            <person name="Matus J.T."/>
            <person name="Ware D."/>
            <person name="Wu X."/>
            <person name="Wang H."/>
            <person name="Liu C."/>
            <person name="Fang Y."/>
            <person name="Rustenholz C."/>
            <person name="Cheng Z."/>
            <person name="Xiao H."/>
            <person name="Zhou Y."/>
        </authorList>
    </citation>
    <scope>NUCLEOTIDE SEQUENCE [LARGE SCALE GENOMIC DNA]</scope>
    <source>
        <strain evidence="3">cv. Pinot noir / PN40024</strain>
        <tissue evidence="2">Leaf</tissue>
    </source>
</reference>
<sequence>MARVIQHTNLSLSSNLVPKEHNAYRCLDSTTNKLCPNMFNLLKMYFSLKNLLALLQKGFHQCLSIDFKEICNLFVKPTIIQLIISITISYVWSLRQLEVNNAFLQVIYKLHQAPRAWFHELHFFILINFQNSKSKNSFFIYRYQNRVIYLHVYVNDIIVTHSHPSTINQFINTLTRRFSLKDLASLNTS</sequence>
<protein>
    <recommendedName>
        <fullName evidence="1">Reverse transcriptase Ty1/copia-type domain-containing protein</fullName>
    </recommendedName>
</protein>
<evidence type="ECO:0000313" key="3">
    <source>
        <dbReference type="Proteomes" id="UP001227230"/>
    </source>
</evidence>
<gene>
    <name evidence="2" type="ORF">VitviT2T_024681</name>
</gene>
<accession>A0ABY9DH52</accession>
<organism evidence="2 3">
    <name type="scientific">Vitis vinifera</name>
    <name type="common">Grape</name>
    <dbReference type="NCBI Taxonomy" id="29760"/>
    <lineage>
        <taxon>Eukaryota</taxon>
        <taxon>Viridiplantae</taxon>
        <taxon>Streptophyta</taxon>
        <taxon>Embryophyta</taxon>
        <taxon>Tracheophyta</taxon>
        <taxon>Spermatophyta</taxon>
        <taxon>Magnoliopsida</taxon>
        <taxon>eudicotyledons</taxon>
        <taxon>Gunneridae</taxon>
        <taxon>Pentapetalae</taxon>
        <taxon>rosids</taxon>
        <taxon>Vitales</taxon>
        <taxon>Vitaceae</taxon>
        <taxon>Viteae</taxon>
        <taxon>Vitis</taxon>
    </lineage>
</organism>
<dbReference type="InterPro" id="IPR013103">
    <property type="entry name" value="RVT_2"/>
</dbReference>
<dbReference type="Pfam" id="PF07727">
    <property type="entry name" value="RVT_2"/>
    <property type="match status" value="1"/>
</dbReference>
<dbReference type="Proteomes" id="UP001227230">
    <property type="component" value="Chromosome 16"/>
</dbReference>
<dbReference type="EMBL" id="CP126663">
    <property type="protein sequence ID" value="WKA06800.1"/>
    <property type="molecule type" value="Genomic_DNA"/>
</dbReference>
<evidence type="ECO:0000259" key="1">
    <source>
        <dbReference type="Pfam" id="PF07727"/>
    </source>
</evidence>
<keyword evidence="3" id="KW-1185">Reference proteome</keyword>
<evidence type="ECO:0000313" key="2">
    <source>
        <dbReference type="EMBL" id="WKA06800.1"/>
    </source>
</evidence>
<name>A0ABY9DH52_VITVI</name>
<proteinExistence type="predicted"/>